<evidence type="ECO:0000256" key="1">
    <source>
        <dbReference type="SAM" id="Phobius"/>
    </source>
</evidence>
<evidence type="ECO:0000313" key="2">
    <source>
        <dbReference type="EMBL" id="KAK0477350.1"/>
    </source>
</evidence>
<evidence type="ECO:0000313" key="3">
    <source>
        <dbReference type="Proteomes" id="UP001175227"/>
    </source>
</evidence>
<dbReference type="EMBL" id="JAUEPR010000017">
    <property type="protein sequence ID" value="KAK0477350.1"/>
    <property type="molecule type" value="Genomic_DNA"/>
</dbReference>
<keyword evidence="1" id="KW-0472">Membrane</keyword>
<comment type="caution">
    <text evidence="2">The sequence shown here is derived from an EMBL/GenBank/DDBJ whole genome shotgun (WGS) entry which is preliminary data.</text>
</comment>
<proteinExistence type="predicted"/>
<reference evidence="2" key="1">
    <citation type="submission" date="2023-06" db="EMBL/GenBank/DDBJ databases">
        <authorList>
            <consortium name="Lawrence Berkeley National Laboratory"/>
            <person name="Ahrendt S."/>
            <person name="Sahu N."/>
            <person name="Indic B."/>
            <person name="Wong-Bajracharya J."/>
            <person name="Merenyi Z."/>
            <person name="Ke H.-M."/>
            <person name="Monk M."/>
            <person name="Kocsube S."/>
            <person name="Drula E."/>
            <person name="Lipzen A."/>
            <person name="Balint B."/>
            <person name="Henrissat B."/>
            <person name="Andreopoulos B."/>
            <person name="Martin F.M."/>
            <person name="Harder C.B."/>
            <person name="Rigling D."/>
            <person name="Ford K.L."/>
            <person name="Foster G.D."/>
            <person name="Pangilinan J."/>
            <person name="Papanicolaou A."/>
            <person name="Barry K."/>
            <person name="LaButti K."/>
            <person name="Viragh M."/>
            <person name="Koriabine M."/>
            <person name="Yan M."/>
            <person name="Riley R."/>
            <person name="Champramary S."/>
            <person name="Plett K.L."/>
            <person name="Tsai I.J."/>
            <person name="Slot J."/>
            <person name="Sipos G."/>
            <person name="Plett J."/>
            <person name="Nagy L.G."/>
            <person name="Grigoriev I.V."/>
        </authorList>
    </citation>
    <scope>NUCLEOTIDE SEQUENCE</scope>
    <source>
        <strain evidence="2">ICMP 16352</strain>
    </source>
</reference>
<accession>A0AA39P4V6</accession>
<dbReference type="Proteomes" id="UP001175227">
    <property type="component" value="Unassembled WGS sequence"/>
</dbReference>
<keyword evidence="1" id="KW-0812">Transmembrane</keyword>
<organism evidence="2 3">
    <name type="scientific">Armillaria novae-zelandiae</name>
    <dbReference type="NCBI Taxonomy" id="153914"/>
    <lineage>
        <taxon>Eukaryota</taxon>
        <taxon>Fungi</taxon>
        <taxon>Dikarya</taxon>
        <taxon>Basidiomycota</taxon>
        <taxon>Agaricomycotina</taxon>
        <taxon>Agaricomycetes</taxon>
        <taxon>Agaricomycetidae</taxon>
        <taxon>Agaricales</taxon>
        <taxon>Marasmiineae</taxon>
        <taxon>Physalacriaceae</taxon>
        <taxon>Armillaria</taxon>
    </lineage>
</organism>
<protein>
    <submittedName>
        <fullName evidence="2">Uncharacterized protein</fullName>
    </submittedName>
</protein>
<name>A0AA39P4V6_9AGAR</name>
<gene>
    <name evidence="2" type="ORF">IW261DRAFT_286100</name>
</gene>
<dbReference type="AlphaFoldDB" id="A0AA39P4V6"/>
<feature type="transmembrane region" description="Helical" evidence="1">
    <location>
        <begin position="6"/>
        <end position="26"/>
    </location>
</feature>
<keyword evidence="3" id="KW-1185">Reference proteome</keyword>
<sequence>MSPFYLSSIVYFSHTAVLLCCAVQCIRLADGRRAVAWHFIVENLPINRTLGTRTLSCVLNTVSTIFSARASFRKIYTLFHEWLATTDSPHG</sequence>
<keyword evidence="1" id="KW-1133">Transmembrane helix</keyword>